<dbReference type="HOGENOM" id="CLU_004552_7_1_1"/>
<feature type="non-terminal residue" evidence="2">
    <location>
        <position position="1"/>
    </location>
</feature>
<name>A0A0C9WE89_9AGAM</name>
<proteinExistence type="predicted"/>
<dbReference type="EMBL" id="KN839849">
    <property type="protein sequence ID" value="KIJ63706.1"/>
    <property type="molecule type" value="Genomic_DNA"/>
</dbReference>
<reference evidence="2 3" key="1">
    <citation type="submission" date="2014-04" db="EMBL/GenBank/DDBJ databases">
        <title>Evolutionary Origins and Diversification of the Mycorrhizal Mutualists.</title>
        <authorList>
            <consortium name="DOE Joint Genome Institute"/>
            <consortium name="Mycorrhizal Genomics Consortium"/>
            <person name="Kohler A."/>
            <person name="Kuo A."/>
            <person name="Nagy L.G."/>
            <person name="Floudas D."/>
            <person name="Copeland A."/>
            <person name="Barry K.W."/>
            <person name="Cichocki N."/>
            <person name="Veneault-Fourrey C."/>
            <person name="LaButti K."/>
            <person name="Lindquist E.A."/>
            <person name="Lipzen A."/>
            <person name="Lundell T."/>
            <person name="Morin E."/>
            <person name="Murat C."/>
            <person name="Riley R."/>
            <person name="Ohm R."/>
            <person name="Sun H."/>
            <person name="Tunlid A."/>
            <person name="Henrissat B."/>
            <person name="Grigoriev I.V."/>
            <person name="Hibbett D.S."/>
            <person name="Martin F."/>
        </authorList>
    </citation>
    <scope>NUCLEOTIDE SEQUENCE [LARGE SCALE GENOMIC DNA]</scope>
    <source>
        <strain evidence="2 3">MD-312</strain>
    </source>
</reference>
<feature type="chain" id="PRO_5002205305" description="CxC1-like cysteine cluster associated with KDZ transposases domain-containing protein" evidence="1">
    <location>
        <begin position="27"/>
        <end position="65"/>
    </location>
</feature>
<evidence type="ECO:0000256" key="1">
    <source>
        <dbReference type="SAM" id="SignalP"/>
    </source>
</evidence>
<evidence type="ECO:0008006" key="4">
    <source>
        <dbReference type="Google" id="ProtNLM"/>
    </source>
</evidence>
<protein>
    <recommendedName>
        <fullName evidence="4">CxC1-like cysteine cluster associated with KDZ transposases domain-containing protein</fullName>
    </recommendedName>
</protein>
<evidence type="ECO:0000313" key="3">
    <source>
        <dbReference type="Proteomes" id="UP000053820"/>
    </source>
</evidence>
<gene>
    <name evidence="2" type="ORF">HYDPIDRAFT_60690</name>
</gene>
<feature type="signal peptide" evidence="1">
    <location>
        <begin position="1"/>
        <end position="26"/>
    </location>
</feature>
<dbReference type="Proteomes" id="UP000053820">
    <property type="component" value="Unassembled WGS sequence"/>
</dbReference>
<evidence type="ECO:0000313" key="2">
    <source>
        <dbReference type="EMBL" id="KIJ63706.1"/>
    </source>
</evidence>
<keyword evidence="1" id="KW-0732">Signal</keyword>
<dbReference type="OrthoDB" id="3200967at2759"/>
<sequence length="65" mass="7047">CACSTAPIQLMSMGLFACAPLHPSLAVDMCVLEFVKILFVRITPNTTVWSEASEVFLAGHSYQLS</sequence>
<keyword evidence="3" id="KW-1185">Reference proteome</keyword>
<organism evidence="2 3">
    <name type="scientific">Hydnomerulius pinastri MD-312</name>
    <dbReference type="NCBI Taxonomy" id="994086"/>
    <lineage>
        <taxon>Eukaryota</taxon>
        <taxon>Fungi</taxon>
        <taxon>Dikarya</taxon>
        <taxon>Basidiomycota</taxon>
        <taxon>Agaricomycotina</taxon>
        <taxon>Agaricomycetes</taxon>
        <taxon>Agaricomycetidae</taxon>
        <taxon>Boletales</taxon>
        <taxon>Boletales incertae sedis</taxon>
        <taxon>Leucogyrophana</taxon>
    </lineage>
</organism>
<accession>A0A0C9WE89</accession>
<dbReference type="AlphaFoldDB" id="A0A0C9WE89"/>
<feature type="non-terminal residue" evidence="2">
    <location>
        <position position="65"/>
    </location>
</feature>